<name>A0A0K8R3M9_IXORI</name>
<dbReference type="EMBL" id="GADI01008310">
    <property type="protein sequence ID" value="JAA65498.1"/>
    <property type="molecule type" value="mRNA"/>
</dbReference>
<dbReference type="AlphaFoldDB" id="A0A0K8R3M9"/>
<accession>A0A0K8R3M9</accession>
<evidence type="ECO:0000313" key="2">
    <source>
        <dbReference type="EMBL" id="JAA65498.1"/>
    </source>
</evidence>
<feature type="region of interest" description="Disordered" evidence="1">
    <location>
        <begin position="71"/>
        <end position="174"/>
    </location>
</feature>
<feature type="compositionally biased region" description="Basic residues" evidence="1">
    <location>
        <begin position="159"/>
        <end position="174"/>
    </location>
</feature>
<evidence type="ECO:0000256" key="1">
    <source>
        <dbReference type="SAM" id="MobiDB-lite"/>
    </source>
</evidence>
<feature type="compositionally biased region" description="Basic residues" evidence="1">
    <location>
        <begin position="116"/>
        <end position="126"/>
    </location>
</feature>
<reference evidence="2" key="1">
    <citation type="submission" date="2012-12" db="EMBL/GenBank/DDBJ databases">
        <title>Identification and characterization of a phenylalanine ammonia-lyase gene family in Isatis indigotica Fort.</title>
        <authorList>
            <person name="Liu Q."/>
            <person name="Chen J."/>
            <person name="Zhou X."/>
            <person name="Di P."/>
            <person name="Xiao Y."/>
            <person name="Xuan H."/>
            <person name="Zhang L."/>
            <person name="Chen W."/>
        </authorList>
    </citation>
    <scope>NUCLEOTIDE SEQUENCE</scope>
    <source>
        <tissue evidence="2">Salivary gland</tissue>
    </source>
</reference>
<sequence>MVTKAHGYYTQETLCEKGVSVLLAYSPGYEGYAGSMLADMIRKSANPNEVPNLIFRRSGYNEEMKNYLRKCNGSLDLEDPDIYQPEAPPPPAPPSRPEEPAPPEVPSFYFRNNEKLRKRVHQHHHPRQDLRSSHNQNHRSSRVQPPQQPQRHNSQMFRQRFRQKNRRSHPVQNR</sequence>
<organism evidence="2">
    <name type="scientific">Ixodes ricinus</name>
    <name type="common">Common tick</name>
    <name type="synonym">Acarus ricinus</name>
    <dbReference type="NCBI Taxonomy" id="34613"/>
    <lineage>
        <taxon>Eukaryota</taxon>
        <taxon>Metazoa</taxon>
        <taxon>Ecdysozoa</taxon>
        <taxon>Arthropoda</taxon>
        <taxon>Chelicerata</taxon>
        <taxon>Arachnida</taxon>
        <taxon>Acari</taxon>
        <taxon>Parasitiformes</taxon>
        <taxon>Ixodida</taxon>
        <taxon>Ixodoidea</taxon>
        <taxon>Ixodidae</taxon>
        <taxon>Ixodinae</taxon>
        <taxon>Ixodes</taxon>
    </lineage>
</organism>
<feature type="compositionally biased region" description="Pro residues" evidence="1">
    <location>
        <begin position="86"/>
        <end position="105"/>
    </location>
</feature>
<proteinExistence type="evidence at transcript level"/>
<protein>
    <submittedName>
        <fullName evidence="2">Putative glycine rich protein</fullName>
    </submittedName>
</protein>